<protein>
    <submittedName>
        <fullName evidence="3">T9SS type A sorting domain-containing protein</fullName>
    </submittedName>
</protein>
<sequence length="241" mass="26731">MKKAILSALLFTLALCSLQAQEALVFDPHPINVSDYINVNDNDYELVGYATVTNNSDEAISLRWERIIVDMPDGWEVQVCDLNLCYSTSVYSNFVPGEIEIPVVLNPGESTNLDVHVKPRGIAGTASIDIELSDTNDPDNIISTGAYTFEALVVTSTTDLYRQPFSIYPNPTADYISLRGQGVDRIVIYNILGRQMRAFNHDSGQRHFIGDLPNGLYLASLINDEQGTLKTVRLKKSAMRP</sequence>
<comment type="caution">
    <text evidence="3">The sequence shown here is derived from an EMBL/GenBank/DDBJ whole genome shotgun (WGS) entry which is preliminary data.</text>
</comment>
<feature type="signal peptide" evidence="1">
    <location>
        <begin position="1"/>
        <end position="22"/>
    </location>
</feature>
<dbReference type="Proteomes" id="UP000321580">
    <property type="component" value="Unassembled WGS sequence"/>
</dbReference>
<feature type="chain" id="PRO_5022954101" evidence="1">
    <location>
        <begin position="23"/>
        <end position="241"/>
    </location>
</feature>
<organism evidence="3 4">
    <name type="scientific">Phaeodactylibacter luteus</name>
    <dbReference type="NCBI Taxonomy" id="1564516"/>
    <lineage>
        <taxon>Bacteria</taxon>
        <taxon>Pseudomonadati</taxon>
        <taxon>Bacteroidota</taxon>
        <taxon>Saprospiria</taxon>
        <taxon>Saprospirales</taxon>
        <taxon>Haliscomenobacteraceae</taxon>
        <taxon>Phaeodactylibacter</taxon>
    </lineage>
</organism>
<reference evidence="3 4" key="1">
    <citation type="submission" date="2019-08" db="EMBL/GenBank/DDBJ databases">
        <title>Genome of Phaeodactylibacter luteus.</title>
        <authorList>
            <person name="Bowman J.P."/>
        </authorList>
    </citation>
    <scope>NUCLEOTIDE SEQUENCE [LARGE SCALE GENOMIC DNA]</scope>
    <source>
        <strain evidence="3 4">KCTC 42180</strain>
    </source>
</reference>
<dbReference type="NCBIfam" id="TIGR04183">
    <property type="entry name" value="Por_Secre_tail"/>
    <property type="match status" value="1"/>
</dbReference>
<dbReference type="AlphaFoldDB" id="A0A5C6RIL2"/>
<dbReference type="Pfam" id="PF18962">
    <property type="entry name" value="Por_Secre_tail"/>
    <property type="match status" value="1"/>
</dbReference>
<gene>
    <name evidence="3" type="ORF">FRY97_17555</name>
</gene>
<evidence type="ECO:0000259" key="2">
    <source>
        <dbReference type="Pfam" id="PF18962"/>
    </source>
</evidence>
<dbReference type="RefSeq" id="WP_147168873.1">
    <property type="nucleotide sequence ID" value="NZ_VOOR01000046.1"/>
</dbReference>
<proteinExistence type="predicted"/>
<dbReference type="OrthoDB" id="1447653at2"/>
<dbReference type="EMBL" id="VOOR01000046">
    <property type="protein sequence ID" value="TXB61765.1"/>
    <property type="molecule type" value="Genomic_DNA"/>
</dbReference>
<dbReference type="InterPro" id="IPR026444">
    <property type="entry name" value="Secre_tail"/>
</dbReference>
<accession>A0A5C6RIL2</accession>
<feature type="domain" description="Secretion system C-terminal sorting" evidence="2">
    <location>
        <begin position="167"/>
        <end position="230"/>
    </location>
</feature>
<keyword evidence="1" id="KW-0732">Signal</keyword>
<evidence type="ECO:0000256" key="1">
    <source>
        <dbReference type="SAM" id="SignalP"/>
    </source>
</evidence>
<evidence type="ECO:0000313" key="3">
    <source>
        <dbReference type="EMBL" id="TXB61765.1"/>
    </source>
</evidence>
<keyword evidence="4" id="KW-1185">Reference proteome</keyword>
<name>A0A5C6RIL2_9BACT</name>
<evidence type="ECO:0000313" key="4">
    <source>
        <dbReference type="Proteomes" id="UP000321580"/>
    </source>
</evidence>